<sequence length="434" mass="51175">MSQTTCCVTYGSDGICSEIHILLNHILQQQHIQTSSYYCDYCYYANDQSQQLTYAHFTTPTPSKFVMLLFNIEEIQQCQWSKNTQTSLLYQFSQIFKTNSLNCSTNTGFNYRWVPTLNQNSSQLEIMIIVMLIYNNFYSKIEQKFSCCKESLQFLFNIYQLNLQPILNYDGFANPQYFGPLRQQLQVSIINLAIKQFNKEFAVLALGQQAKIYFRYFHLEIFMVSILENVLIIQFIVQQYLQNFKSFIKVYLTTPNQFSVTSSLRIGGGTTTASQCENTYVNFDIANLVSFLNELLINKNNIQTNNFCKYTTFLFIQILQLNSYVKIQSFLIFVTTNQNNNICFLCSCKLLQFSQSTIMYLYLTYLQQLMLLYVMVNNWQLYSCQKYQKSCFNYLLFKYLKDCQDELPQFCFWFLCNMQFRGSESNLQISMLMQ</sequence>
<reference evidence="1" key="1">
    <citation type="submission" date="2021-01" db="EMBL/GenBank/DDBJ databases">
        <authorList>
            <consortium name="Genoscope - CEA"/>
            <person name="William W."/>
        </authorList>
    </citation>
    <scope>NUCLEOTIDE SEQUENCE</scope>
</reference>
<dbReference type="AlphaFoldDB" id="A0A8S1U9H5"/>
<dbReference type="EMBL" id="CAJJDO010000037">
    <property type="protein sequence ID" value="CAD8161775.1"/>
    <property type="molecule type" value="Genomic_DNA"/>
</dbReference>
<accession>A0A8S1U9H5</accession>
<proteinExistence type="predicted"/>
<comment type="caution">
    <text evidence="1">The sequence shown here is derived from an EMBL/GenBank/DDBJ whole genome shotgun (WGS) entry which is preliminary data.</text>
</comment>
<organism evidence="1 2">
    <name type="scientific">Paramecium pentaurelia</name>
    <dbReference type="NCBI Taxonomy" id="43138"/>
    <lineage>
        <taxon>Eukaryota</taxon>
        <taxon>Sar</taxon>
        <taxon>Alveolata</taxon>
        <taxon>Ciliophora</taxon>
        <taxon>Intramacronucleata</taxon>
        <taxon>Oligohymenophorea</taxon>
        <taxon>Peniculida</taxon>
        <taxon>Parameciidae</taxon>
        <taxon>Paramecium</taxon>
    </lineage>
</organism>
<protein>
    <submittedName>
        <fullName evidence="1">Uncharacterized protein</fullName>
    </submittedName>
</protein>
<evidence type="ECO:0000313" key="2">
    <source>
        <dbReference type="Proteomes" id="UP000689195"/>
    </source>
</evidence>
<dbReference type="Proteomes" id="UP000689195">
    <property type="component" value="Unassembled WGS sequence"/>
</dbReference>
<gene>
    <name evidence="1" type="ORF">PPENT_87.1.T0370015</name>
</gene>
<name>A0A8S1U9H5_9CILI</name>
<evidence type="ECO:0000313" key="1">
    <source>
        <dbReference type="EMBL" id="CAD8161775.1"/>
    </source>
</evidence>
<keyword evidence="2" id="KW-1185">Reference proteome</keyword>